<evidence type="ECO:0000313" key="4">
    <source>
        <dbReference type="EMBL" id="MBC5646204.1"/>
    </source>
</evidence>
<dbReference type="RefSeq" id="WP_122328208.1">
    <property type="nucleotide sequence ID" value="NZ_JACOOI010000048.1"/>
</dbReference>
<protein>
    <submittedName>
        <fullName evidence="4">Pesticidal protein Cry7Aa</fullName>
    </submittedName>
</protein>
<evidence type="ECO:0000256" key="3">
    <source>
        <dbReference type="ARBA" id="ARBA00024356"/>
    </source>
</evidence>
<dbReference type="PANTHER" id="PTHR34106:SF5">
    <property type="entry name" value="GLYCOSIDASE"/>
    <property type="match status" value="1"/>
</dbReference>
<dbReference type="EMBL" id="JACOOI010000048">
    <property type="protein sequence ID" value="MBC5646204.1"/>
    <property type="molecule type" value="Genomic_DNA"/>
</dbReference>
<dbReference type="CDD" id="cd18614">
    <property type="entry name" value="GH130"/>
    <property type="match status" value="1"/>
</dbReference>
<dbReference type="Proteomes" id="UP000644010">
    <property type="component" value="Unassembled WGS sequence"/>
</dbReference>
<dbReference type="InterPro" id="IPR007184">
    <property type="entry name" value="Mannoside_phosphorylase"/>
</dbReference>
<comment type="caution">
    <text evidence="4">The sequence shown here is derived from an EMBL/GenBank/DDBJ whole genome shotgun (WGS) entry which is preliminary data.</text>
</comment>
<accession>A0ABR7EAR5</accession>
<dbReference type="Gene3D" id="2.115.10.20">
    <property type="entry name" value="Glycosyl hydrolase domain, family 43"/>
    <property type="match status" value="1"/>
</dbReference>
<dbReference type="Pfam" id="PF04041">
    <property type="entry name" value="Glyco_hydro_130"/>
    <property type="match status" value="1"/>
</dbReference>
<dbReference type="InterPro" id="IPR023296">
    <property type="entry name" value="Glyco_hydro_beta-prop_sf"/>
</dbReference>
<dbReference type="PANTHER" id="PTHR34106">
    <property type="entry name" value="GLYCOSIDASE"/>
    <property type="match status" value="1"/>
</dbReference>
<comment type="similarity">
    <text evidence="3">Belongs to the glycosyl hydrolase 130 family.</text>
</comment>
<gene>
    <name evidence="4" type="ORF">H8S77_25365</name>
</gene>
<proteinExistence type="inferred from homology"/>
<keyword evidence="2" id="KW-0808">Transferase</keyword>
<evidence type="ECO:0000256" key="2">
    <source>
        <dbReference type="ARBA" id="ARBA00022679"/>
    </source>
</evidence>
<name>A0ABR7EAR5_9BACT</name>
<sequence length="343" mass="39333">MVTIKREGIILECTDLNFESESVMNPAVIAEENTVHMLYRAVREGNYSTIGYCRLEGPLKVVQRNKEPLISPEFDYESQGVEDPRIVKIGDVYYLTYTAYDGMSAVGAYAVSGDLAHFEKKGVITSQFTFRQFKRLMMSHEHLIGKYFRSYNKRESKTNSGKKIYLTDKNVVFFPRKINGKFYFMHRIKPDIQLVCVEKLEDLTTKFWTDYFIDFSNKILLKPQYDHEASYIGAGCPPIETPEGWLLIYHSVYDTPGGYVYSACAALLDLNDPSIELARLPYPLFTPDTDYELLGVVNRVCFPTGTALFDDRLYIYYGAADKCIACISVKLQELVNELITHKK</sequence>
<evidence type="ECO:0000313" key="5">
    <source>
        <dbReference type="Proteomes" id="UP000644010"/>
    </source>
</evidence>
<dbReference type="PIRSF" id="PIRSF016202">
    <property type="entry name" value="PH1107"/>
    <property type="match status" value="1"/>
</dbReference>
<keyword evidence="5" id="KW-1185">Reference proteome</keyword>
<keyword evidence="1" id="KW-0328">Glycosyltransferase</keyword>
<evidence type="ECO:0000256" key="1">
    <source>
        <dbReference type="ARBA" id="ARBA00022676"/>
    </source>
</evidence>
<dbReference type="SUPFAM" id="SSF75005">
    <property type="entry name" value="Arabinanase/levansucrase/invertase"/>
    <property type="match status" value="1"/>
</dbReference>
<reference evidence="4 5" key="1">
    <citation type="submission" date="2020-08" db="EMBL/GenBank/DDBJ databases">
        <title>Genome public.</title>
        <authorList>
            <person name="Liu C."/>
            <person name="Sun Q."/>
        </authorList>
    </citation>
    <scope>NUCLEOTIDE SEQUENCE [LARGE SCALE GENOMIC DNA]</scope>
    <source>
        <strain evidence="4 5">BX2</strain>
    </source>
</reference>
<organism evidence="4 5">
    <name type="scientific">Parabacteroides segnis</name>
    <dbReference type="NCBI Taxonomy" id="2763058"/>
    <lineage>
        <taxon>Bacteria</taxon>
        <taxon>Pseudomonadati</taxon>
        <taxon>Bacteroidota</taxon>
        <taxon>Bacteroidia</taxon>
        <taxon>Bacteroidales</taxon>
        <taxon>Tannerellaceae</taxon>
        <taxon>Parabacteroides</taxon>
    </lineage>
</organism>